<dbReference type="GO" id="GO:0005694">
    <property type="term" value="C:chromosome"/>
    <property type="evidence" value="ECO:0007669"/>
    <property type="project" value="TreeGrafter"/>
</dbReference>
<name>A0A9P8IDI1_9PEZI</name>
<evidence type="ECO:0000256" key="2">
    <source>
        <dbReference type="SAM" id="MobiDB-lite"/>
    </source>
</evidence>
<dbReference type="AlphaFoldDB" id="A0A9P8IDI1"/>
<dbReference type="SUPFAM" id="SSF52540">
    <property type="entry name" value="P-loop containing nucleoside triphosphate hydrolases"/>
    <property type="match status" value="1"/>
</dbReference>
<sequence length="710" mass="82988">MLLDHKLDHDEYESAVVSYMAVAGLEYIPGTQPGQYKFKDASQYMPILSGFIKVAQMLTVQYCLEKEERVEVKSCRELLEQLHTRFLVVSTATPMDWVLRLRLYGRAIHNKTTAVGGINWNEETVIYREIELSMTDFRQLVHQLCKETRHILMKDLLFVQDKEGDLPPYRWSELKDNPAKDEPNWYFIQDRRNCMQEGTCWLLNRILSTSELAEQFMHIEQGVWKQKRVNDYMDKISLFMERLMVLIHMSAGQPARARELLSLRYCNTEKGGHRCIFIENGLMVIVTFYDKGYSIRGTEKIIHRYLPQEVGELLLLYIWLVLPMRQQLQKLVYNDMEIPSVFLWSIDRQKKWTKERVAAVLKRESDRLIGVPLNMSSYRHIAIAISNCYMKRTKFEKDDDDKNKDEEHDEAIDKQSSHTPETAGSIYARHIEEAPTHMQQMRYRFRVSSIEWHEVLQFTSQLKGLKLSGQKRLQEEEHEGSPGPRFRRWQTLRQTNLQEVLQQLMGLETRFRSKQHAALQAIIANKSPIILVMRTGGGKSLMFMLPASIQEAGTTVVVMPLIALKQDMQRRCRELGLECIAWSARKKIHDTCILLVTPESAVSQGFMNHLRKLQAMDRLDRIVIDECHVLLNTRLDFRRKLQKLRKMVEFTVQLVLLTATLLPSKEAELLSMISIEAPLMFRDMTSRHNIAYTVQQHDAKDIEQQVKAII</sequence>
<dbReference type="InterPro" id="IPR011545">
    <property type="entry name" value="DEAD/DEAH_box_helicase_dom"/>
</dbReference>
<keyword evidence="5" id="KW-1185">Reference proteome</keyword>
<evidence type="ECO:0000256" key="1">
    <source>
        <dbReference type="ARBA" id="ARBA00005446"/>
    </source>
</evidence>
<dbReference type="GO" id="GO:0000724">
    <property type="term" value="P:double-strand break repair via homologous recombination"/>
    <property type="evidence" value="ECO:0007669"/>
    <property type="project" value="TreeGrafter"/>
</dbReference>
<protein>
    <recommendedName>
        <fullName evidence="3">Helicase ATP-binding domain-containing protein</fullName>
    </recommendedName>
</protein>
<dbReference type="SMART" id="SM00487">
    <property type="entry name" value="DEXDc"/>
    <property type="match status" value="1"/>
</dbReference>
<gene>
    <name evidence="4" type="ORF">GP486_006460</name>
</gene>
<evidence type="ECO:0000313" key="5">
    <source>
        <dbReference type="Proteomes" id="UP000750711"/>
    </source>
</evidence>
<feature type="non-terminal residue" evidence="4">
    <location>
        <position position="710"/>
    </location>
</feature>
<dbReference type="Proteomes" id="UP000750711">
    <property type="component" value="Unassembled WGS sequence"/>
</dbReference>
<evidence type="ECO:0000259" key="3">
    <source>
        <dbReference type="PROSITE" id="PS51192"/>
    </source>
</evidence>
<feature type="compositionally biased region" description="Basic and acidic residues" evidence="2">
    <location>
        <begin position="397"/>
        <end position="416"/>
    </location>
</feature>
<dbReference type="Pfam" id="PF00270">
    <property type="entry name" value="DEAD"/>
    <property type="match status" value="1"/>
</dbReference>
<reference evidence="4" key="1">
    <citation type="submission" date="2021-03" db="EMBL/GenBank/DDBJ databases">
        <title>Comparative genomics and phylogenomic investigation of the class Geoglossomycetes provide insights into ecological specialization and systematics.</title>
        <authorList>
            <person name="Melie T."/>
            <person name="Pirro S."/>
            <person name="Miller A.N."/>
            <person name="Quandt A."/>
        </authorList>
    </citation>
    <scope>NUCLEOTIDE SEQUENCE</scope>
    <source>
        <strain evidence="4">CAQ_001_2017</strain>
    </source>
</reference>
<dbReference type="CDD" id="cd17920">
    <property type="entry name" value="DEXHc_RecQ"/>
    <property type="match status" value="1"/>
</dbReference>
<dbReference type="PROSITE" id="PS51192">
    <property type="entry name" value="HELICASE_ATP_BIND_1"/>
    <property type="match status" value="1"/>
</dbReference>
<organism evidence="4 5">
    <name type="scientific">Trichoglossum hirsutum</name>
    <dbReference type="NCBI Taxonomy" id="265104"/>
    <lineage>
        <taxon>Eukaryota</taxon>
        <taxon>Fungi</taxon>
        <taxon>Dikarya</taxon>
        <taxon>Ascomycota</taxon>
        <taxon>Pezizomycotina</taxon>
        <taxon>Geoglossomycetes</taxon>
        <taxon>Geoglossales</taxon>
        <taxon>Geoglossaceae</taxon>
        <taxon>Trichoglossum</taxon>
    </lineage>
</organism>
<dbReference type="InterPro" id="IPR027417">
    <property type="entry name" value="P-loop_NTPase"/>
</dbReference>
<dbReference type="EMBL" id="JAGHQM010001461">
    <property type="protein sequence ID" value="KAH0553468.1"/>
    <property type="molecule type" value="Genomic_DNA"/>
</dbReference>
<dbReference type="GO" id="GO:0005524">
    <property type="term" value="F:ATP binding"/>
    <property type="evidence" value="ECO:0007669"/>
    <property type="project" value="InterPro"/>
</dbReference>
<comment type="caution">
    <text evidence="4">The sequence shown here is derived from an EMBL/GenBank/DDBJ whole genome shotgun (WGS) entry which is preliminary data.</text>
</comment>
<dbReference type="GO" id="GO:0005737">
    <property type="term" value="C:cytoplasm"/>
    <property type="evidence" value="ECO:0007669"/>
    <property type="project" value="TreeGrafter"/>
</dbReference>
<dbReference type="PANTHER" id="PTHR13710">
    <property type="entry name" value="DNA HELICASE RECQ FAMILY MEMBER"/>
    <property type="match status" value="1"/>
</dbReference>
<evidence type="ECO:0000313" key="4">
    <source>
        <dbReference type="EMBL" id="KAH0553468.1"/>
    </source>
</evidence>
<comment type="similarity">
    <text evidence="1">Belongs to the helicase family. RecQ subfamily.</text>
</comment>
<proteinExistence type="inferred from homology"/>
<dbReference type="InterPro" id="IPR014001">
    <property type="entry name" value="Helicase_ATP-bd"/>
</dbReference>
<dbReference type="Gene3D" id="3.40.50.300">
    <property type="entry name" value="P-loop containing nucleotide triphosphate hydrolases"/>
    <property type="match status" value="1"/>
</dbReference>
<dbReference type="PANTHER" id="PTHR13710:SF154">
    <property type="entry name" value="RECQ HELICASE, PUTATIVE (AFU_ORTHOLOGUE AFUA_6G14720)-RELATED"/>
    <property type="match status" value="1"/>
</dbReference>
<dbReference type="GO" id="GO:0009378">
    <property type="term" value="F:four-way junction helicase activity"/>
    <property type="evidence" value="ECO:0007669"/>
    <property type="project" value="TreeGrafter"/>
</dbReference>
<dbReference type="GO" id="GO:0003676">
    <property type="term" value="F:nucleic acid binding"/>
    <property type="evidence" value="ECO:0007669"/>
    <property type="project" value="InterPro"/>
</dbReference>
<dbReference type="GO" id="GO:0043138">
    <property type="term" value="F:3'-5' DNA helicase activity"/>
    <property type="evidence" value="ECO:0007669"/>
    <property type="project" value="TreeGrafter"/>
</dbReference>
<feature type="region of interest" description="Disordered" evidence="2">
    <location>
        <begin position="397"/>
        <end position="422"/>
    </location>
</feature>
<accession>A0A9P8IDI1</accession>
<feature type="domain" description="Helicase ATP-binding" evidence="3">
    <location>
        <begin position="520"/>
        <end position="679"/>
    </location>
</feature>